<accession>A0AA38HL79</accession>
<name>A0AA38HL79_9CUCU</name>
<keyword evidence="2" id="KW-1185">Reference proteome</keyword>
<gene>
    <name evidence="1" type="ORF">Zmor_003316</name>
</gene>
<dbReference type="EMBL" id="JALNTZ010000010">
    <property type="protein sequence ID" value="KAJ3639990.1"/>
    <property type="molecule type" value="Genomic_DNA"/>
</dbReference>
<evidence type="ECO:0000313" key="1">
    <source>
        <dbReference type="EMBL" id="KAJ3639990.1"/>
    </source>
</evidence>
<dbReference type="Proteomes" id="UP001168821">
    <property type="component" value="Unassembled WGS sequence"/>
</dbReference>
<dbReference type="AlphaFoldDB" id="A0AA38HL79"/>
<evidence type="ECO:0000313" key="2">
    <source>
        <dbReference type="Proteomes" id="UP001168821"/>
    </source>
</evidence>
<proteinExistence type="predicted"/>
<comment type="caution">
    <text evidence="1">The sequence shown here is derived from an EMBL/GenBank/DDBJ whole genome shotgun (WGS) entry which is preliminary data.</text>
</comment>
<organism evidence="1 2">
    <name type="scientific">Zophobas morio</name>
    <dbReference type="NCBI Taxonomy" id="2755281"/>
    <lineage>
        <taxon>Eukaryota</taxon>
        <taxon>Metazoa</taxon>
        <taxon>Ecdysozoa</taxon>
        <taxon>Arthropoda</taxon>
        <taxon>Hexapoda</taxon>
        <taxon>Insecta</taxon>
        <taxon>Pterygota</taxon>
        <taxon>Neoptera</taxon>
        <taxon>Endopterygota</taxon>
        <taxon>Coleoptera</taxon>
        <taxon>Polyphaga</taxon>
        <taxon>Cucujiformia</taxon>
        <taxon>Tenebrionidae</taxon>
        <taxon>Zophobas</taxon>
    </lineage>
</organism>
<protein>
    <submittedName>
        <fullName evidence="1">Uncharacterized protein</fullName>
    </submittedName>
</protein>
<sequence>MSGWSVVSPDLNNVRGTGLVLDWDRILVDPSQRRIPAVSKRSRHREYTNTRNVQCAVLCTLIAMPYVCPVDALQIISCSFTRPLTTYAKKTPPNMFLITFSKRVELIYRYKVSALRCSPWPPAVEMSLTVLLFSPNCFLFFLASLQRDLANPEVTPYKIL</sequence>
<reference evidence="1" key="1">
    <citation type="journal article" date="2023" name="G3 (Bethesda)">
        <title>Whole genome assemblies of Zophobas morio and Tenebrio molitor.</title>
        <authorList>
            <person name="Kaur S."/>
            <person name="Stinson S.A."/>
            <person name="diCenzo G.C."/>
        </authorList>
    </citation>
    <scope>NUCLEOTIDE SEQUENCE</scope>
    <source>
        <strain evidence="1">QUZm001</strain>
    </source>
</reference>